<keyword evidence="2" id="KW-1185">Reference proteome</keyword>
<dbReference type="AlphaFoldDB" id="A0AAV7QR05"/>
<dbReference type="EMBL" id="JANPWB010000010">
    <property type="protein sequence ID" value="KAJ1142889.1"/>
    <property type="molecule type" value="Genomic_DNA"/>
</dbReference>
<organism evidence="1 2">
    <name type="scientific">Pleurodeles waltl</name>
    <name type="common">Iberian ribbed newt</name>
    <dbReference type="NCBI Taxonomy" id="8319"/>
    <lineage>
        <taxon>Eukaryota</taxon>
        <taxon>Metazoa</taxon>
        <taxon>Chordata</taxon>
        <taxon>Craniata</taxon>
        <taxon>Vertebrata</taxon>
        <taxon>Euteleostomi</taxon>
        <taxon>Amphibia</taxon>
        <taxon>Batrachia</taxon>
        <taxon>Caudata</taxon>
        <taxon>Salamandroidea</taxon>
        <taxon>Salamandridae</taxon>
        <taxon>Pleurodelinae</taxon>
        <taxon>Pleurodeles</taxon>
    </lineage>
</organism>
<evidence type="ECO:0000313" key="1">
    <source>
        <dbReference type="EMBL" id="KAJ1142889.1"/>
    </source>
</evidence>
<proteinExistence type="predicted"/>
<name>A0AAV7QR05_PLEWA</name>
<accession>A0AAV7QR05</accession>
<evidence type="ECO:0000313" key="2">
    <source>
        <dbReference type="Proteomes" id="UP001066276"/>
    </source>
</evidence>
<gene>
    <name evidence="1" type="ORF">NDU88_009201</name>
</gene>
<dbReference type="Proteomes" id="UP001066276">
    <property type="component" value="Chromosome 6"/>
</dbReference>
<reference evidence="1" key="1">
    <citation type="journal article" date="2022" name="bioRxiv">
        <title>Sequencing and chromosome-scale assembly of the giantPleurodeles waltlgenome.</title>
        <authorList>
            <person name="Brown T."/>
            <person name="Elewa A."/>
            <person name="Iarovenko S."/>
            <person name="Subramanian E."/>
            <person name="Araus A.J."/>
            <person name="Petzold A."/>
            <person name="Susuki M."/>
            <person name="Suzuki K.-i.T."/>
            <person name="Hayashi T."/>
            <person name="Toyoda A."/>
            <person name="Oliveira C."/>
            <person name="Osipova E."/>
            <person name="Leigh N.D."/>
            <person name="Simon A."/>
            <person name="Yun M.H."/>
        </authorList>
    </citation>
    <scope>NUCLEOTIDE SEQUENCE</scope>
    <source>
        <strain evidence="1">20211129_DDA</strain>
        <tissue evidence="1">Liver</tissue>
    </source>
</reference>
<comment type="caution">
    <text evidence="1">The sequence shown here is derived from an EMBL/GenBank/DDBJ whole genome shotgun (WGS) entry which is preliminary data.</text>
</comment>
<protein>
    <submittedName>
        <fullName evidence="1">Uncharacterized protein</fullName>
    </submittedName>
</protein>
<sequence length="206" mass="22450">MSGGLMAPDNPVVSACTACRSLTAKLLLARLQVEGALRRSPPLVVAPRERSLLVALRRSHTVLLWAERPLYSSSPEILPRVVDDCLVPLALPLLTLEGAEAIGGAITLQEVCATLKSMAQDPCFERKCVHRIKFIYSVRYVEVEVHEDLMGLNASMGGIREEAFGGRFLPTQPAKDALMDSGTYNTTFSAAFERLKILSTNSRSPP</sequence>